<dbReference type="Pfam" id="PF00041">
    <property type="entry name" value="fn3"/>
    <property type="match status" value="1"/>
</dbReference>
<dbReference type="PANTHER" id="PTHR47135">
    <property type="entry name" value="FIBRONECTIN TYPE III DOMAIN-CONTAINING PROTEIN 7"/>
    <property type="match status" value="1"/>
</dbReference>
<feature type="domain" description="Fibronectin type-III" evidence="1">
    <location>
        <begin position="12"/>
        <end position="100"/>
    </location>
</feature>
<dbReference type="SUPFAM" id="SSF49265">
    <property type="entry name" value="Fibronectin type III"/>
    <property type="match status" value="4"/>
</dbReference>
<dbReference type="InterPro" id="IPR013783">
    <property type="entry name" value="Ig-like_fold"/>
</dbReference>
<reference evidence="2" key="1">
    <citation type="submission" date="2023-05" db="EMBL/GenBank/DDBJ databases">
        <title>High-quality long-read genome of Scophthalmus maximus.</title>
        <authorList>
            <person name="Lien S."/>
            <person name="Martinez P."/>
        </authorList>
    </citation>
    <scope>NUCLEOTIDE SEQUENCE [LARGE SCALE GENOMIC DNA]</scope>
</reference>
<evidence type="ECO:0000259" key="1">
    <source>
        <dbReference type="PROSITE" id="PS50853"/>
    </source>
</evidence>
<evidence type="ECO:0000313" key="3">
    <source>
        <dbReference type="Proteomes" id="UP000694558"/>
    </source>
</evidence>
<dbReference type="Proteomes" id="UP000694558">
    <property type="component" value="Chromosome 12"/>
</dbReference>
<accession>A0A8D3DJI0</accession>
<evidence type="ECO:0000313" key="2">
    <source>
        <dbReference type="Ensembl" id="ENSSMAP00000059689.1"/>
    </source>
</evidence>
<dbReference type="PROSITE" id="PS50853">
    <property type="entry name" value="FN3"/>
    <property type="match status" value="1"/>
</dbReference>
<reference evidence="2" key="2">
    <citation type="submission" date="2025-08" db="UniProtKB">
        <authorList>
            <consortium name="Ensembl"/>
        </authorList>
    </citation>
    <scope>IDENTIFICATION</scope>
</reference>
<sequence>MSLSSFLSVICPPTNVTGVTDCVNNNITVSWDPSPESGVNYFLRSREEDGGAIANYSTTQTSHVITGLQCGESYTFMVATRDSECTSALSKTIQTETAPCPPTNLTASAECGTNLGTLNWAPSTYAVSYTATVTGSHGHVVSCSSNTTRCSVKLVCGNQYSAVVVASSATCNSSAGAALTFNSAPCLPDRVVADLDCNVNSFAVQWRGSIGNVGSYTAIAIGSDDTRATCNSTSTNCTIANLKCGLTYSIVVTTSSVNCGTIEGSDYSMQSAACKPDNVSVNLQCSTNVASVTWGNSGPNQTQVVTAVDSRGGIATCNSSSTMCTFDQLTCGETYVISVVGHTNSCSSEPSVAQQLNTAPCVPTFLAARADCQTGITSVTWDSARGATSYTAYARGSLGYNAERNSTDTNCAFSNLACGQDYNITVVARHGSCVSLVSESVTATTGNTHQYLQISEGLEQHQSQFFLEKN</sequence>
<dbReference type="InterPro" id="IPR036116">
    <property type="entry name" value="FN3_sf"/>
</dbReference>
<dbReference type="CDD" id="cd00063">
    <property type="entry name" value="FN3"/>
    <property type="match status" value="1"/>
</dbReference>
<dbReference type="Ensembl" id="ENSSMAT00000070158.1">
    <property type="protein sequence ID" value="ENSSMAP00000059689.1"/>
    <property type="gene ID" value="ENSSMAG00000035807.1"/>
</dbReference>
<dbReference type="Gene3D" id="2.60.40.10">
    <property type="entry name" value="Immunoglobulins"/>
    <property type="match status" value="4"/>
</dbReference>
<protein>
    <recommendedName>
        <fullName evidence="1">Fibronectin type-III domain-containing protein</fullName>
    </recommendedName>
</protein>
<dbReference type="SMART" id="SM00060">
    <property type="entry name" value="FN3"/>
    <property type="match status" value="4"/>
</dbReference>
<dbReference type="InterPro" id="IPR003961">
    <property type="entry name" value="FN3_dom"/>
</dbReference>
<name>A0A8D3DJI0_SCOMX</name>
<dbReference type="PANTHER" id="PTHR47135:SF3">
    <property type="entry name" value="FIBRONECTIN TYPE-III DOMAIN-CONTAINING PROTEIN"/>
    <property type="match status" value="1"/>
</dbReference>
<organism evidence="2 3">
    <name type="scientific">Scophthalmus maximus</name>
    <name type="common">Turbot</name>
    <name type="synonym">Psetta maxima</name>
    <dbReference type="NCBI Taxonomy" id="52904"/>
    <lineage>
        <taxon>Eukaryota</taxon>
        <taxon>Metazoa</taxon>
        <taxon>Chordata</taxon>
        <taxon>Craniata</taxon>
        <taxon>Vertebrata</taxon>
        <taxon>Euteleostomi</taxon>
        <taxon>Actinopterygii</taxon>
        <taxon>Neopterygii</taxon>
        <taxon>Teleostei</taxon>
        <taxon>Neoteleostei</taxon>
        <taxon>Acanthomorphata</taxon>
        <taxon>Carangaria</taxon>
        <taxon>Pleuronectiformes</taxon>
        <taxon>Pleuronectoidei</taxon>
        <taxon>Scophthalmidae</taxon>
        <taxon>Scophthalmus</taxon>
    </lineage>
</organism>
<dbReference type="AlphaFoldDB" id="A0A8D3DJI0"/>
<dbReference type="GeneTree" id="ENSGT00940000157064"/>
<proteinExistence type="predicted"/>